<sequence length="416" mass="44981">MDPLFIQNSVLSLILGFLIGLQREMHTIYSHKVQDFGGARTFSMIALFGYLSAWSTTFFPYFFLIASVMMGLLLIAAYVVNSVSIAEKGATTEFAALVTFVIGGMLSFSLPIFAVFITIIVLFVLNIKDTVKEYEQTITKKDLSAAILFLIMTFVILPILPDRAIDPMGLVNLYRIWIMVVLVAGISYFGYIAIRILGSTHGIGAAGLFGGLVSSTAVAMSMARRVHENGLLAKNLALGIALASSMMLIRAGIEMWVINPSITRAFLIPIAVGTVAGYGYIAMLYFTSKKEDIPQDIEFKNPFDLKEALIMGLVFGTTLALISLSNRYIGDTGVYAVALLSGVADVDAIILSLSSLAKNGLNPITAHYAILIAIISNTVAKAALVLFFGNISLFRFVVSYYLISVGAFTATALMLV</sequence>
<dbReference type="RefSeq" id="WP_294895001.1">
    <property type="nucleotide sequence ID" value="NZ_DLUI01000074.1"/>
</dbReference>
<feature type="transmembrane region" description="Helical" evidence="1">
    <location>
        <begin position="235"/>
        <end position="253"/>
    </location>
</feature>
<accession>A0A2D3WII0</accession>
<reference evidence="4 5" key="1">
    <citation type="journal article" date="2017" name="Front. Microbiol.">
        <title>Comparative Genomic Analysis of the Class Epsilonproteobacteria and Proposed Reclassification to Epsilonbacteraeota (phyl. nov.).</title>
        <authorList>
            <person name="Waite D.W."/>
            <person name="Vanwonterghem I."/>
            <person name="Rinke C."/>
            <person name="Parks D.H."/>
            <person name="Zhang Y."/>
            <person name="Takai K."/>
            <person name="Sievert S.M."/>
            <person name="Simon J."/>
            <person name="Campbell B.J."/>
            <person name="Hanson T.E."/>
            <person name="Woyke T."/>
            <person name="Klotz M.G."/>
            <person name="Hugenholtz P."/>
        </authorList>
    </citation>
    <scope>NUCLEOTIDE SEQUENCE [LARGE SCALE GENOMIC DNA]</scope>
    <source>
        <strain evidence="4">UBA12443</strain>
    </source>
</reference>
<gene>
    <name evidence="4" type="ORF">CFH83_05365</name>
</gene>
<dbReference type="InterPro" id="IPR025105">
    <property type="entry name" value="DUF4010"/>
</dbReference>
<evidence type="ECO:0000256" key="1">
    <source>
        <dbReference type="SAM" id="Phobius"/>
    </source>
</evidence>
<feature type="transmembrane region" description="Helical" evidence="1">
    <location>
        <begin position="6"/>
        <end position="25"/>
    </location>
</feature>
<keyword evidence="1" id="KW-0812">Transmembrane</keyword>
<organism evidence="4 5">
    <name type="scientific">Sulfuricurvum kujiense</name>
    <dbReference type="NCBI Taxonomy" id="148813"/>
    <lineage>
        <taxon>Bacteria</taxon>
        <taxon>Pseudomonadati</taxon>
        <taxon>Campylobacterota</taxon>
        <taxon>Epsilonproteobacteria</taxon>
        <taxon>Campylobacterales</taxon>
        <taxon>Sulfurimonadaceae</taxon>
        <taxon>Sulfuricurvum</taxon>
    </lineage>
</organism>
<feature type="transmembrane region" description="Helical" evidence="1">
    <location>
        <begin position="173"/>
        <end position="197"/>
    </location>
</feature>
<feature type="transmembrane region" description="Helical" evidence="1">
    <location>
        <begin position="143"/>
        <end position="161"/>
    </location>
</feature>
<dbReference type="PANTHER" id="PTHR39084">
    <property type="entry name" value="MEMBRANE PROTEIN-RELATED"/>
    <property type="match status" value="1"/>
</dbReference>
<dbReference type="PANTHER" id="PTHR39084:SF1">
    <property type="entry name" value="DUF4010 DOMAIN-CONTAINING PROTEIN"/>
    <property type="match status" value="1"/>
</dbReference>
<evidence type="ECO:0000313" key="5">
    <source>
        <dbReference type="Proteomes" id="UP000228859"/>
    </source>
</evidence>
<feature type="transmembrane region" description="Helical" evidence="1">
    <location>
        <begin position="394"/>
        <end position="415"/>
    </location>
</feature>
<keyword evidence="1" id="KW-1133">Transmembrane helix</keyword>
<dbReference type="Pfam" id="PF13194">
    <property type="entry name" value="DUF4010"/>
    <property type="match status" value="1"/>
</dbReference>
<evidence type="ECO:0000259" key="2">
    <source>
        <dbReference type="Pfam" id="PF02308"/>
    </source>
</evidence>
<feature type="transmembrane region" description="Helical" evidence="1">
    <location>
        <begin position="368"/>
        <end position="388"/>
    </location>
</feature>
<dbReference type="EMBL" id="DLUI01000074">
    <property type="protein sequence ID" value="DAB38547.1"/>
    <property type="molecule type" value="Genomic_DNA"/>
</dbReference>
<feature type="transmembrane region" description="Helical" evidence="1">
    <location>
        <begin position="95"/>
        <end position="123"/>
    </location>
</feature>
<feature type="domain" description="DUF4010" evidence="3">
    <location>
        <begin position="181"/>
        <end position="389"/>
    </location>
</feature>
<feature type="transmembrane region" description="Helical" evidence="1">
    <location>
        <begin position="335"/>
        <end position="356"/>
    </location>
</feature>
<dbReference type="InterPro" id="IPR049177">
    <property type="entry name" value="MgtC_SapB_SrpB_YhiD_N"/>
</dbReference>
<dbReference type="Pfam" id="PF02308">
    <property type="entry name" value="MgtC"/>
    <property type="match status" value="1"/>
</dbReference>
<dbReference type="Proteomes" id="UP000228859">
    <property type="component" value="Unassembled WGS sequence"/>
</dbReference>
<evidence type="ECO:0000259" key="3">
    <source>
        <dbReference type="Pfam" id="PF13194"/>
    </source>
</evidence>
<feature type="transmembrane region" description="Helical" evidence="1">
    <location>
        <begin position="308"/>
        <end position="329"/>
    </location>
</feature>
<evidence type="ECO:0000313" key="4">
    <source>
        <dbReference type="EMBL" id="DAB38547.1"/>
    </source>
</evidence>
<keyword evidence="1" id="KW-0472">Membrane</keyword>
<protein>
    <submittedName>
        <fullName evidence="4">Uncharacterized protein</fullName>
    </submittedName>
</protein>
<dbReference type="AlphaFoldDB" id="A0A2D3WII0"/>
<feature type="transmembrane region" description="Helical" evidence="1">
    <location>
        <begin position="265"/>
        <end position="287"/>
    </location>
</feature>
<feature type="domain" description="MgtC/SapB/SrpB/YhiD N-terminal" evidence="2">
    <location>
        <begin position="10"/>
        <end position="133"/>
    </location>
</feature>
<name>A0A2D3WII0_9BACT</name>
<feature type="transmembrane region" description="Helical" evidence="1">
    <location>
        <begin position="203"/>
        <end position="223"/>
    </location>
</feature>
<proteinExistence type="predicted"/>
<comment type="caution">
    <text evidence="4">The sequence shown here is derived from an EMBL/GenBank/DDBJ whole genome shotgun (WGS) entry which is preliminary data.</text>
</comment>
<feature type="transmembrane region" description="Helical" evidence="1">
    <location>
        <begin position="61"/>
        <end position="83"/>
    </location>
</feature>